<feature type="binding site" evidence="3">
    <location>
        <position position="149"/>
    </location>
    <ligand>
        <name>a divalent metal cation</name>
        <dbReference type="ChEBI" id="CHEBI:60240"/>
    </ligand>
</feature>
<protein>
    <submittedName>
        <fullName evidence="5">Gluconolactonase</fullName>
    </submittedName>
</protein>
<feature type="binding site" evidence="3">
    <location>
        <position position="101"/>
    </location>
    <ligand>
        <name>substrate</name>
    </ligand>
</feature>
<dbReference type="Proteomes" id="UP000192917">
    <property type="component" value="Unassembled WGS sequence"/>
</dbReference>
<feature type="domain" description="SMP-30/Gluconolactonase/LRE-like region" evidence="4">
    <location>
        <begin position="17"/>
        <end position="259"/>
    </location>
</feature>
<proteinExistence type="inferred from homology"/>
<dbReference type="SUPFAM" id="SSF63829">
    <property type="entry name" value="Calcium-dependent phosphotriesterase"/>
    <property type="match status" value="1"/>
</dbReference>
<dbReference type="GO" id="GO:0019853">
    <property type="term" value="P:L-ascorbic acid biosynthetic process"/>
    <property type="evidence" value="ECO:0007669"/>
    <property type="project" value="TreeGrafter"/>
</dbReference>
<comment type="cofactor">
    <cofactor evidence="3">
        <name>Zn(2+)</name>
        <dbReference type="ChEBI" id="CHEBI:29105"/>
    </cofactor>
    <text evidence="3">Binds 1 divalent metal cation per subunit.</text>
</comment>
<dbReference type="PRINTS" id="PR01790">
    <property type="entry name" value="SMP30FAMILY"/>
</dbReference>
<dbReference type="PANTHER" id="PTHR10907">
    <property type="entry name" value="REGUCALCIN"/>
    <property type="match status" value="1"/>
</dbReference>
<comment type="similarity">
    <text evidence="1">Belongs to the SMP-30/CGR1 family.</text>
</comment>
<evidence type="ECO:0000313" key="5">
    <source>
        <dbReference type="EMBL" id="SMF76520.1"/>
    </source>
</evidence>
<dbReference type="RefSeq" id="WP_085125963.1">
    <property type="nucleotide sequence ID" value="NZ_FWZX01000035.1"/>
</dbReference>
<reference evidence="5 6" key="1">
    <citation type="submission" date="2017-04" db="EMBL/GenBank/DDBJ databases">
        <authorList>
            <person name="Afonso C.L."/>
            <person name="Miller P.J."/>
            <person name="Scott M.A."/>
            <person name="Spackman E."/>
            <person name="Goraichik I."/>
            <person name="Dimitrov K.M."/>
            <person name="Suarez D.L."/>
            <person name="Swayne D.E."/>
        </authorList>
    </citation>
    <scope>NUCLEOTIDE SEQUENCE [LARGE SCALE GENOMIC DNA]</scope>
    <source>
        <strain evidence="5 6">USBA 355</strain>
    </source>
</reference>
<dbReference type="InterPro" id="IPR005511">
    <property type="entry name" value="SMP-30"/>
</dbReference>
<organism evidence="5 6">
    <name type="scientific">Tistlia consotensis USBA 355</name>
    <dbReference type="NCBI Taxonomy" id="560819"/>
    <lineage>
        <taxon>Bacteria</taxon>
        <taxon>Pseudomonadati</taxon>
        <taxon>Pseudomonadota</taxon>
        <taxon>Alphaproteobacteria</taxon>
        <taxon>Rhodospirillales</taxon>
        <taxon>Rhodovibrionaceae</taxon>
        <taxon>Tistlia</taxon>
    </lineage>
</organism>
<dbReference type="STRING" id="560819.SAMN05428998_13560"/>
<dbReference type="GO" id="GO:0004341">
    <property type="term" value="F:gluconolactonase activity"/>
    <property type="evidence" value="ECO:0007669"/>
    <property type="project" value="TreeGrafter"/>
</dbReference>
<evidence type="ECO:0000256" key="1">
    <source>
        <dbReference type="ARBA" id="ARBA00008853"/>
    </source>
</evidence>
<evidence type="ECO:0000256" key="3">
    <source>
        <dbReference type="PIRSR" id="PIRSR605511-2"/>
    </source>
</evidence>
<evidence type="ECO:0000259" key="4">
    <source>
        <dbReference type="Pfam" id="PF08450"/>
    </source>
</evidence>
<accession>A0A1Y6CMC5</accession>
<feature type="binding site" evidence="3">
    <location>
        <position position="201"/>
    </location>
    <ligand>
        <name>a divalent metal cation</name>
        <dbReference type="ChEBI" id="CHEBI:60240"/>
    </ligand>
</feature>
<dbReference type="Pfam" id="PF08450">
    <property type="entry name" value="SGL"/>
    <property type="match status" value="1"/>
</dbReference>
<evidence type="ECO:0000256" key="2">
    <source>
        <dbReference type="PIRSR" id="PIRSR605511-1"/>
    </source>
</evidence>
<feature type="binding site" evidence="3">
    <location>
        <position position="103"/>
    </location>
    <ligand>
        <name>substrate</name>
    </ligand>
</feature>
<dbReference type="InterPro" id="IPR011042">
    <property type="entry name" value="6-blade_b-propeller_TolB-like"/>
</dbReference>
<dbReference type="EMBL" id="FWZX01000035">
    <property type="protein sequence ID" value="SMF76520.1"/>
    <property type="molecule type" value="Genomic_DNA"/>
</dbReference>
<feature type="binding site" evidence="3">
    <location>
        <position position="19"/>
    </location>
    <ligand>
        <name>a divalent metal cation</name>
        <dbReference type="ChEBI" id="CHEBI:60240"/>
    </ligand>
</feature>
<name>A0A1Y6CMC5_9PROT</name>
<dbReference type="GO" id="GO:0005509">
    <property type="term" value="F:calcium ion binding"/>
    <property type="evidence" value="ECO:0007669"/>
    <property type="project" value="TreeGrafter"/>
</dbReference>
<feature type="binding site" evidence="3">
    <location>
        <position position="121"/>
    </location>
    <ligand>
        <name>substrate</name>
    </ligand>
</feature>
<sequence>MAVWWGFRRFSDLPARLGEAPLWSAAEERVWWIDIEGAQLLASDGDGGRTDAWPAPGPIGCLALLADGDLLAGVGTGLYRFDRRSGRFRERGRLDTTAPIRFNDGAVDAAGRFWVGAMDRDNRAPLGGIYRIGKDLVPVRVVEGLLTPNGLAVDGVRGRLYFSDSHASVRTVWACDCDLASGAVGERRVFARFGEADGRPDGAALDAEGNYWIAATDVGRLLCFAPDGRLRERIAVPVSHPTKPAFGGRDLATLFLTSRRVPPAGTQDRDSGFLLIAGVPRSGRLESLFRCRQEK</sequence>
<evidence type="ECO:0000313" key="6">
    <source>
        <dbReference type="Proteomes" id="UP000192917"/>
    </source>
</evidence>
<dbReference type="PANTHER" id="PTHR10907:SF47">
    <property type="entry name" value="REGUCALCIN"/>
    <property type="match status" value="1"/>
</dbReference>
<keyword evidence="3" id="KW-0862">Zinc</keyword>
<keyword evidence="3" id="KW-0479">Metal-binding</keyword>
<dbReference type="Gene3D" id="2.120.10.30">
    <property type="entry name" value="TolB, C-terminal domain"/>
    <property type="match status" value="1"/>
</dbReference>
<keyword evidence="6" id="KW-1185">Reference proteome</keyword>
<feature type="active site" description="Proton donor/acceptor" evidence="2">
    <location>
        <position position="201"/>
    </location>
</feature>
<dbReference type="AlphaFoldDB" id="A0A1Y6CMC5"/>
<gene>
    <name evidence="5" type="ORF">SAMN05428998_13560</name>
</gene>
<dbReference type="InterPro" id="IPR013658">
    <property type="entry name" value="SGL"/>
</dbReference>